<evidence type="ECO:0000313" key="3">
    <source>
        <dbReference type="EMBL" id="CAG2209893.1"/>
    </source>
</evidence>
<keyword evidence="2" id="KW-1133">Transmembrane helix</keyword>
<dbReference type="OrthoDB" id="10282883at2759"/>
<sequence>MELGNVGESSTDDHTRDGENTAQCPVHVYETIIKNDIGVDFDHTYDQLAHHEFGNTDLDPANMERLQKKKWKQKCMLSVLIAGFAVLIAVGTIIFMLLNRDSQKAVFCTDAPSLLDFGPIQIVCVVTTTSFSMINVTFKESYGADSLLISQIESDGSIIDTITNDNIVISYALSIVTIAIYNVSCPYNGFYGVSVDSVNNLTGRAEWQLSVKAKPSGAVQINLHPEQITSLGTIRSNNLHSCAGDIGNPGGKIGVELLLDGHVNFEMLDPSFTSITDNAVNCTVFREFRFWINFTTEMNNAAIRCKLTNDEFPADPPIYSQNKTLAIVQRN</sequence>
<keyword evidence="2" id="KW-0812">Transmembrane</keyword>
<reference evidence="3" key="1">
    <citation type="submission" date="2021-03" db="EMBL/GenBank/DDBJ databases">
        <authorList>
            <person name="Bekaert M."/>
        </authorList>
    </citation>
    <scope>NUCLEOTIDE SEQUENCE</scope>
</reference>
<organism evidence="3 4">
    <name type="scientific">Mytilus edulis</name>
    <name type="common">Blue mussel</name>
    <dbReference type="NCBI Taxonomy" id="6550"/>
    <lineage>
        <taxon>Eukaryota</taxon>
        <taxon>Metazoa</taxon>
        <taxon>Spiralia</taxon>
        <taxon>Lophotrochozoa</taxon>
        <taxon>Mollusca</taxon>
        <taxon>Bivalvia</taxon>
        <taxon>Autobranchia</taxon>
        <taxon>Pteriomorphia</taxon>
        <taxon>Mytilida</taxon>
        <taxon>Mytiloidea</taxon>
        <taxon>Mytilidae</taxon>
        <taxon>Mytilinae</taxon>
        <taxon>Mytilus</taxon>
    </lineage>
</organism>
<proteinExistence type="predicted"/>
<evidence type="ECO:0000256" key="2">
    <source>
        <dbReference type="SAM" id="Phobius"/>
    </source>
</evidence>
<gene>
    <name evidence="3" type="ORF">MEDL_24035</name>
</gene>
<keyword evidence="4" id="KW-1185">Reference proteome</keyword>
<protein>
    <recommendedName>
        <fullName evidence="5">Transmembrane protein</fullName>
    </recommendedName>
</protein>
<evidence type="ECO:0000313" key="4">
    <source>
        <dbReference type="Proteomes" id="UP000683360"/>
    </source>
</evidence>
<feature type="region of interest" description="Disordered" evidence="1">
    <location>
        <begin position="1"/>
        <end position="20"/>
    </location>
</feature>
<dbReference type="EMBL" id="CAJPWZ010001217">
    <property type="protein sequence ID" value="CAG2209893.1"/>
    <property type="molecule type" value="Genomic_DNA"/>
</dbReference>
<evidence type="ECO:0008006" key="5">
    <source>
        <dbReference type="Google" id="ProtNLM"/>
    </source>
</evidence>
<dbReference type="Proteomes" id="UP000683360">
    <property type="component" value="Unassembled WGS sequence"/>
</dbReference>
<keyword evidence="2" id="KW-0472">Membrane</keyword>
<comment type="caution">
    <text evidence="3">The sequence shown here is derived from an EMBL/GenBank/DDBJ whole genome shotgun (WGS) entry which is preliminary data.</text>
</comment>
<accession>A0A8S3RYP2</accession>
<evidence type="ECO:0000256" key="1">
    <source>
        <dbReference type="SAM" id="MobiDB-lite"/>
    </source>
</evidence>
<dbReference type="AlphaFoldDB" id="A0A8S3RYP2"/>
<feature type="transmembrane region" description="Helical" evidence="2">
    <location>
        <begin position="75"/>
        <end position="98"/>
    </location>
</feature>
<name>A0A8S3RYP2_MYTED</name>